<dbReference type="InterPro" id="IPR051213">
    <property type="entry name" value="START_lipid_transfer"/>
</dbReference>
<dbReference type="PANTHER" id="PTHR19308:SF14">
    <property type="entry name" value="START DOMAIN-CONTAINING PROTEIN"/>
    <property type="match status" value="1"/>
</dbReference>
<gene>
    <name evidence="2" type="ORF">LCPAC304_01890</name>
</gene>
<accession>A0A481Z9L5</accession>
<dbReference type="SUPFAM" id="SSF55961">
    <property type="entry name" value="Bet v1-like"/>
    <property type="match status" value="1"/>
</dbReference>
<reference evidence="2" key="1">
    <citation type="journal article" date="2019" name="MBio">
        <title>Virus Genomes from Deep Sea Sediments Expand the Ocean Megavirome and Support Independent Origins of Viral Gigantism.</title>
        <authorList>
            <person name="Backstrom D."/>
            <person name="Yutin N."/>
            <person name="Jorgensen S.L."/>
            <person name="Dharamshi J."/>
            <person name="Homa F."/>
            <person name="Zaremba-Niedwiedzka K."/>
            <person name="Spang A."/>
            <person name="Wolf Y.I."/>
            <person name="Koonin E.V."/>
            <person name="Ettema T.J."/>
        </authorList>
    </citation>
    <scope>NUCLEOTIDE SEQUENCE</scope>
</reference>
<feature type="domain" description="START" evidence="1">
    <location>
        <begin position="18"/>
        <end position="186"/>
    </location>
</feature>
<dbReference type="Pfam" id="PF01852">
    <property type="entry name" value="START"/>
    <property type="match status" value="1"/>
</dbReference>
<dbReference type="CDD" id="cd00177">
    <property type="entry name" value="START"/>
    <property type="match status" value="1"/>
</dbReference>
<dbReference type="SMART" id="SM00234">
    <property type="entry name" value="START"/>
    <property type="match status" value="1"/>
</dbReference>
<evidence type="ECO:0000259" key="1">
    <source>
        <dbReference type="PROSITE" id="PS50848"/>
    </source>
</evidence>
<name>A0A481Z9L5_9VIRU</name>
<dbReference type="Gene3D" id="3.30.530.20">
    <property type="match status" value="1"/>
</dbReference>
<dbReference type="PANTHER" id="PTHR19308">
    <property type="entry name" value="PHOSPHATIDYLCHOLINE TRANSFER PROTEIN"/>
    <property type="match status" value="1"/>
</dbReference>
<protein>
    <submittedName>
        <fullName evidence="2">START domain protein</fullName>
    </submittedName>
</protein>
<sequence>MGVLKMKQEPVNTFIDLASSEGWTCTEIQEDEQHNIFELWEKDSDTELPYVKCTGQLQCGAEEAFEYILTSNLEVRQQWDPQVIKYDLVQEIDTHTHLLHYVYGTPFPVTTRDFSVIRHVDRRKGRHVLCARSVETEAIPVSSDCVRGEVFISGYLVEDAEKEGLCTITTLNHVDPKGWIPAFVVNMAKNKQLTKLQKLSRSLDRASTMIPKTKE</sequence>
<dbReference type="EMBL" id="MK500565">
    <property type="protein sequence ID" value="QBK91850.1"/>
    <property type="molecule type" value="Genomic_DNA"/>
</dbReference>
<dbReference type="GO" id="GO:0008289">
    <property type="term" value="F:lipid binding"/>
    <property type="evidence" value="ECO:0007669"/>
    <property type="project" value="InterPro"/>
</dbReference>
<dbReference type="InterPro" id="IPR002913">
    <property type="entry name" value="START_lipid-bd_dom"/>
</dbReference>
<organism evidence="2">
    <name type="scientific">Pithovirus LCPAC304</name>
    <dbReference type="NCBI Taxonomy" id="2506594"/>
    <lineage>
        <taxon>Viruses</taxon>
        <taxon>Pithoviruses</taxon>
    </lineage>
</organism>
<proteinExistence type="predicted"/>
<dbReference type="InterPro" id="IPR023393">
    <property type="entry name" value="START-like_dom_sf"/>
</dbReference>
<evidence type="ECO:0000313" key="2">
    <source>
        <dbReference type="EMBL" id="QBK91850.1"/>
    </source>
</evidence>
<dbReference type="PROSITE" id="PS50848">
    <property type="entry name" value="START"/>
    <property type="match status" value="1"/>
</dbReference>